<sequence>MPLFTAVPSTMTTALQLNARYKYQAAQADNTNAPKMTPTKTIAVYGATGAQGGAVARSLLQSTDGFHVRALTRNRSSPKAQQLAHLGAEVIQADGFNQDEMRNALTGAWGFWLNTDHHDPAFPTADGIDDTIYGQTLISLAAELGVKVLIYSTCESSTEHSLGKAIVKGMDQKNKVFRYGASQPGFDAVIGAIPGWYMENFLSPEYAGCFGGFPLQSDAEGYLTFSSPRLGGPGEVPWIDIEDDFGDIIHGLFLDPTSYHGQTVQCFSDTITFEKLTETFAEVTGKKARFVPQAAPSDFPTYGVGALEEIRDIYAFTQHMGGNFFGHPNAIETSKELKKASLKAKGQPDSKLITIREYFGKHFA</sequence>
<dbReference type="CDD" id="cd05251">
    <property type="entry name" value="NmrA_like_SDR_a"/>
    <property type="match status" value="1"/>
</dbReference>
<dbReference type="GO" id="GO:0005634">
    <property type="term" value="C:nucleus"/>
    <property type="evidence" value="ECO:0007669"/>
    <property type="project" value="TreeGrafter"/>
</dbReference>
<keyword evidence="2" id="KW-0521">NADP</keyword>
<dbReference type="AlphaFoldDB" id="A0A9W4HVN2"/>
<organism evidence="5 6">
    <name type="scientific">Penicillium olsonii</name>
    <dbReference type="NCBI Taxonomy" id="99116"/>
    <lineage>
        <taxon>Eukaryota</taxon>
        <taxon>Fungi</taxon>
        <taxon>Dikarya</taxon>
        <taxon>Ascomycota</taxon>
        <taxon>Pezizomycotina</taxon>
        <taxon>Eurotiomycetes</taxon>
        <taxon>Eurotiomycetidae</taxon>
        <taxon>Eurotiales</taxon>
        <taxon>Aspergillaceae</taxon>
        <taxon>Penicillium</taxon>
    </lineage>
</organism>
<evidence type="ECO:0000256" key="3">
    <source>
        <dbReference type="ARBA" id="ARBA00023002"/>
    </source>
</evidence>
<dbReference type="Pfam" id="PF05368">
    <property type="entry name" value="NmrA"/>
    <property type="match status" value="1"/>
</dbReference>
<keyword evidence="6" id="KW-1185">Reference proteome</keyword>
<reference evidence="5" key="1">
    <citation type="submission" date="2021-07" db="EMBL/GenBank/DDBJ databases">
        <authorList>
            <person name="Branca A.L. A."/>
        </authorList>
    </citation>
    <scope>NUCLEOTIDE SEQUENCE</scope>
</reference>
<dbReference type="Proteomes" id="UP001153618">
    <property type="component" value="Unassembled WGS sequence"/>
</dbReference>
<dbReference type="Gene3D" id="3.40.50.720">
    <property type="entry name" value="NAD(P)-binding Rossmann-like Domain"/>
    <property type="match status" value="1"/>
</dbReference>
<evidence type="ECO:0000259" key="4">
    <source>
        <dbReference type="Pfam" id="PF05368"/>
    </source>
</evidence>
<dbReference type="OrthoDB" id="300709at2759"/>
<name>A0A9W4HVN2_PENOL</name>
<keyword evidence="3" id="KW-0560">Oxidoreductase</keyword>
<dbReference type="GO" id="GO:0016491">
    <property type="term" value="F:oxidoreductase activity"/>
    <property type="evidence" value="ECO:0007669"/>
    <property type="project" value="UniProtKB-KW"/>
</dbReference>
<evidence type="ECO:0000313" key="6">
    <source>
        <dbReference type="Proteomes" id="UP001153618"/>
    </source>
</evidence>
<feature type="domain" description="NmrA-like" evidence="4">
    <location>
        <begin position="39"/>
        <end position="351"/>
    </location>
</feature>
<dbReference type="InterPro" id="IPR051164">
    <property type="entry name" value="NmrA-like_oxidored"/>
</dbReference>
<dbReference type="InterPro" id="IPR008030">
    <property type="entry name" value="NmrA-like"/>
</dbReference>
<dbReference type="EMBL" id="CAJVOS010000028">
    <property type="protein sequence ID" value="CAG8135699.1"/>
    <property type="molecule type" value="Genomic_DNA"/>
</dbReference>
<comment type="similarity">
    <text evidence="1">Belongs to the NmrA-type oxidoreductase family.</text>
</comment>
<protein>
    <recommendedName>
        <fullName evidence="4">NmrA-like domain-containing protein</fullName>
    </recommendedName>
</protein>
<accession>A0A9W4HVN2</accession>
<evidence type="ECO:0000256" key="1">
    <source>
        <dbReference type="ARBA" id="ARBA00006328"/>
    </source>
</evidence>
<dbReference type="Gene3D" id="3.90.25.10">
    <property type="entry name" value="UDP-galactose 4-epimerase, domain 1"/>
    <property type="match status" value="1"/>
</dbReference>
<dbReference type="PANTHER" id="PTHR42748">
    <property type="entry name" value="NITROGEN METABOLITE REPRESSION PROTEIN NMRA FAMILY MEMBER"/>
    <property type="match status" value="1"/>
</dbReference>
<comment type="caution">
    <text evidence="5">The sequence shown here is derived from an EMBL/GenBank/DDBJ whole genome shotgun (WGS) entry which is preliminary data.</text>
</comment>
<evidence type="ECO:0000256" key="2">
    <source>
        <dbReference type="ARBA" id="ARBA00022857"/>
    </source>
</evidence>
<proteinExistence type="inferred from homology"/>
<gene>
    <name evidence="5" type="ORF">POLS_LOCUS5639</name>
</gene>
<dbReference type="InterPro" id="IPR036291">
    <property type="entry name" value="NAD(P)-bd_dom_sf"/>
</dbReference>
<evidence type="ECO:0000313" key="5">
    <source>
        <dbReference type="EMBL" id="CAG8135699.1"/>
    </source>
</evidence>
<dbReference type="SUPFAM" id="SSF51735">
    <property type="entry name" value="NAD(P)-binding Rossmann-fold domains"/>
    <property type="match status" value="1"/>
</dbReference>
<dbReference type="PANTHER" id="PTHR42748:SF30">
    <property type="entry name" value="NMRA-LIKE DOMAIN-CONTAINING PROTEIN"/>
    <property type="match status" value="1"/>
</dbReference>